<proteinExistence type="predicted"/>
<reference evidence="1" key="1">
    <citation type="journal article" date="2015" name="Nature">
        <title>Complex archaea that bridge the gap between prokaryotes and eukaryotes.</title>
        <authorList>
            <person name="Spang A."/>
            <person name="Saw J.H."/>
            <person name="Jorgensen S.L."/>
            <person name="Zaremba-Niedzwiedzka K."/>
            <person name="Martijn J."/>
            <person name="Lind A.E."/>
            <person name="van Eijk R."/>
            <person name="Schleper C."/>
            <person name="Guy L."/>
            <person name="Ettema T.J."/>
        </authorList>
    </citation>
    <scope>NUCLEOTIDE SEQUENCE</scope>
</reference>
<evidence type="ECO:0000313" key="1">
    <source>
        <dbReference type="EMBL" id="KKN13864.1"/>
    </source>
</evidence>
<dbReference type="EMBL" id="LAZR01003876">
    <property type="protein sequence ID" value="KKN13864.1"/>
    <property type="molecule type" value="Genomic_DNA"/>
</dbReference>
<feature type="non-terminal residue" evidence="1">
    <location>
        <position position="442"/>
    </location>
</feature>
<gene>
    <name evidence="1" type="ORF">LCGC14_1002000</name>
</gene>
<comment type="caution">
    <text evidence="1">The sequence shown here is derived from an EMBL/GenBank/DDBJ whole genome shotgun (WGS) entry which is preliminary data.</text>
</comment>
<organism evidence="1">
    <name type="scientific">marine sediment metagenome</name>
    <dbReference type="NCBI Taxonomy" id="412755"/>
    <lineage>
        <taxon>unclassified sequences</taxon>
        <taxon>metagenomes</taxon>
        <taxon>ecological metagenomes</taxon>
    </lineage>
</organism>
<name>A0A0F9N7I6_9ZZZZ</name>
<sequence>MAGTYNRNTYNSALYNAGRDDRGAIIRSIIQAHTGPHIQAVVGADPRLPANQFGISFISDFTIIEGVVRKPPLCYNFPDLKAVMRVMQTGSKNLPATIFAQRYFDMPACTYPVAFIPELRAFIFAYIEQDLGADIFGILAQLDLAAIIQIVQEDLGGFILGIEAPNLGGRVFSQLAPNLGAIIWSPLDLPAVITSVVFSDLPGTVFAFNFDDMPAQMLGIPAPKLFARIKGFASAQIDLPSVLFSRLEQVLGAAITAGRIAGDELSAFLNSSKDSGDMLALLTAQFVNDLGATIRTEIEFDLQARLNFLSAITLAASMTALPLGVYDRFLAGILQPVHAVSIPASIEANENLKNLSATIEALAGTSDLTAFLRASETFVTAILTISTLNAYDLRATIGNPACAGGSANAVLNAYANAQHAKDVGGFIQSFIEKNLGATINLK</sequence>
<dbReference type="AlphaFoldDB" id="A0A0F9N7I6"/>
<accession>A0A0F9N7I6</accession>
<protein>
    <submittedName>
        <fullName evidence="1">Uncharacterized protein</fullName>
    </submittedName>
</protein>